<dbReference type="InterPro" id="IPR000843">
    <property type="entry name" value="HTH_LacI"/>
</dbReference>
<evidence type="ECO:0000256" key="1">
    <source>
        <dbReference type="ARBA" id="ARBA00023015"/>
    </source>
</evidence>
<dbReference type="PANTHER" id="PTHR30146:SF109">
    <property type="entry name" value="HTH-TYPE TRANSCRIPTIONAL REGULATOR GALS"/>
    <property type="match status" value="1"/>
</dbReference>
<dbReference type="Pfam" id="PF13377">
    <property type="entry name" value="Peripla_BP_3"/>
    <property type="match status" value="1"/>
</dbReference>
<sequence length="342" mass="36411">MSATPRRRPTLRDVAALAGVSQKTVSRVVNDEPKVSQEARERVETAIAQLSYRPDQRAGSLRRNTTSDTIGVVVSSVANPFAAAVNRAIENEAATRGVAVLASSTDDNPEREQPTVEALLRRRVDGLVITASLPNQGYLHAEQSFGTPLVFVDRAPTGIEADVVMSDHEKGAAVGTRHLVEHGHRRIAYLGDLDSIQSARSRRAGFLAEIGRHGIPTGDCHTVMGVHDEATATAAAISLLDLAEPPTAIFSSQNLLTVGVIKALRQRGLERTVALVGFDDLPLADLLAPALTVVAQNPERIGALAADLLFDRLDGTDTPTKTHIIPTELIPRGSGEIHPATA</sequence>
<keyword evidence="3" id="KW-0804">Transcription</keyword>
<evidence type="ECO:0000256" key="2">
    <source>
        <dbReference type="ARBA" id="ARBA00023125"/>
    </source>
</evidence>
<dbReference type="SMART" id="SM00354">
    <property type="entry name" value="HTH_LACI"/>
    <property type="match status" value="1"/>
</dbReference>
<dbReference type="CDD" id="cd01392">
    <property type="entry name" value="HTH_LacI"/>
    <property type="match status" value="1"/>
</dbReference>
<evidence type="ECO:0000259" key="4">
    <source>
        <dbReference type="PROSITE" id="PS50932"/>
    </source>
</evidence>
<dbReference type="PROSITE" id="PS00356">
    <property type="entry name" value="HTH_LACI_1"/>
    <property type="match status" value="1"/>
</dbReference>
<accession>A0ABQ6I218</accession>
<protein>
    <submittedName>
        <fullName evidence="5">LacI family transcriptional regulator</fullName>
    </submittedName>
</protein>
<feature type="domain" description="HTH lacI-type" evidence="4">
    <location>
        <begin position="9"/>
        <end position="63"/>
    </location>
</feature>
<dbReference type="InterPro" id="IPR028082">
    <property type="entry name" value="Peripla_BP_I"/>
</dbReference>
<reference evidence="6" key="1">
    <citation type="journal article" date="2019" name="Int. J. Syst. Evol. Microbiol.">
        <title>The Global Catalogue of Microorganisms (GCM) 10K type strain sequencing project: providing services to taxonomists for standard genome sequencing and annotation.</title>
        <authorList>
            <consortium name="The Broad Institute Genomics Platform"/>
            <consortium name="The Broad Institute Genome Sequencing Center for Infectious Disease"/>
            <person name="Wu L."/>
            <person name="Ma J."/>
        </authorList>
    </citation>
    <scope>NUCLEOTIDE SEQUENCE [LARGE SCALE GENOMIC DNA]</scope>
    <source>
        <strain evidence="6">NBRC 106348</strain>
    </source>
</reference>
<proteinExistence type="predicted"/>
<dbReference type="PRINTS" id="PR00036">
    <property type="entry name" value="HTHLACI"/>
</dbReference>
<keyword evidence="2" id="KW-0238">DNA-binding</keyword>
<name>A0ABQ6I218_9MICO</name>
<evidence type="ECO:0000313" key="6">
    <source>
        <dbReference type="Proteomes" id="UP001157091"/>
    </source>
</evidence>
<dbReference type="SUPFAM" id="SSF47413">
    <property type="entry name" value="lambda repressor-like DNA-binding domains"/>
    <property type="match status" value="1"/>
</dbReference>
<dbReference type="CDD" id="cd06267">
    <property type="entry name" value="PBP1_LacI_sugar_binding-like"/>
    <property type="match status" value="1"/>
</dbReference>
<dbReference type="InterPro" id="IPR010982">
    <property type="entry name" value="Lambda_DNA-bd_dom_sf"/>
</dbReference>
<dbReference type="InterPro" id="IPR046335">
    <property type="entry name" value="LacI/GalR-like_sensor"/>
</dbReference>
<dbReference type="PROSITE" id="PS50932">
    <property type="entry name" value="HTH_LACI_2"/>
    <property type="match status" value="1"/>
</dbReference>
<dbReference type="Proteomes" id="UP001157091">
    <property type="component" value="Unassembled WGS sequence"/>
</dbReference>
<dbReference type="EMBL" id="BSUK01000001">
    <property type="protein sequence ID" value="GMA24820.1"/>
    <property type="molecule type" value="Genomic_DNA"/>
</dbReference>
<organism evidence="5 6">
    <name type="scientific">Luteimicrobium album</name>
    <dbReference type="NCBI Taxonomy" id="1054550"/>
    <lineage>
        <taxon>Bacteria</taxon>
        <taxon>Bacillati</taxon>
        <taxon>Actinomycetota</taxon>
        <taxon>Actinomycetes</taxon>
        <taxon>Micrococcales</taxon>
        <taxon>Luteimicrobium</taxon>
    </lineage>
</organism>
<dbReference type="Gene3D" id="1.10.260.40">
    <property type="entry name" value="lambda repressor-like DNA-binding domains"/>
    <property type="match status" value="1"/>
</dbReference>
<keyword evidence="1" id="KW-0805">Transcription regulation</keyword>
<evidence type="ECO:0000256" key="3">
    <source>
        <dbReference type="ARBA" id="ARBA00023163"/>
    </source>
</evidence>
<dbReference type="SUPFAM" id="SSF53822">
    <property type="entry name" value="Periplasmic binding protein-like I"/>
    <property type="match status" value="1"/>
</dbReference>
<comment type="caution">
    <text evidence="5">The sequence shown here is derived from an EMBL/GenBank/DDBJ whole genome shotgun (WGS) entry which is preliminary data.</text>
</comment>
<dbReference type="Gene3D" id="3.40.50.2300">
    <property type="match status" value="2"/>
</dbReference>
<keyword evidence="6" id="KW-1185">Reference proteome</keyword>
<dbReference type="Pfam" id="PF00356">
    <property type="entry name" value="LacI"/>
    <property type="match status" value="1"/>
</dbReference>
<dbReference type="PANTHER" id="PTHR30146">
    <property type="entry name" value="LACI-RELATED TRANSCRIPTIONAL REPRESSOR"/>
    <property type="match status" value="1"/>
</dbReference>
<evidence type="ECO:0000313" key="5">
    <source>
        <dbReference type="EMBL" id="GMA24820.1"/>
    </source>
</evidence>
<gene>
    <name evidence="5" type="ORF">GCM10025864_25790</name>
</gene>